<name>A0A1Y0HR09_9BACT</name>
<sequence>MLNPTPPQRLRAKQVASENSIGLSTVWRYVKLGKLNPIRVTDGVTVFDRDEVNAFFAGKTSTGVSK</sequence>
<organism evidence="1 2">
    <name type="scientific">Sulfurospirillum diekertiae</name>
    <dbReference type="NCBI Taxonomy" id="1854492"/>
    <lineage>
        <taxon>Bacteria</taxon>
        <taxon>Pseudomonadati</taxon>
        <taxon>Campylobacterota</taxon>
        <taxon>Epsilonproteobacteria</taxon>
        <taxon>Campylobacterales</taxon>
        <taxon>Sulfurospirillaceae</taxon>
        <taxon>Sulfurospirillum</taxon>
    </lineage>
</organism>
<dbReference type="Proteomes" id="UP000196005">
    <property type="component" value="Chromosome"/>
</dbReference>
<evidence type="ECO:0000313" key="1">
    <source>
        <dbReference type="EMBL" id="ARU49764.1"/>
    </source>
</evidence>
<dbReference type="KEGG" id="suls:Sdiek1_2616"/>
<evidence type="ECO:0000313" key="2">
    <source>
        <dbReference type="Proteomes" id="UP000196005"/>
    </source>
</evidence>
<dbReference type="AlphaFoldDB" id="A0A1Y0HR09"/>
<dbReference type="SUPFAM" id="SSF46955">
    <property type="entry name" value="Putative DNA-binding domain"/>
    <property type="match status" value="1"/>
</dbReference>
<dbReference type="RefSeq" id="WP_087439458.1">
    <property type="nucleotide sequence ID" value="NZ_CP021416.1"/>
</dbReference>
<gene>
    <name evidence="1" type="ORF">Sdiek1_2616</name>
</gene>
<proteinExistence type="predicted"/>
<accession>A0A1Y0HR09</accession>
<dbReference type="InterPro" id="IPR009061">
    <property type="entry name" value="DNA-bd_dom_put_sf"/>
</dbReference>
<reference evidence="2" key="1">
    <citation type="submission" date="2017-05" db="EMBL/GenBank/DDBJ databases">
        <title>Dechlorination kinetics govern the competition between two new strains of the genus Sulfurospirillum.</title>
        <authorList>
            <person name="Buttet G.F."/>
            <person name="Murray A.M."/>
            <person name="Goris T."/>
            <person name="Burion M."/>
            <person name="Lin B."/>
            <person name="Rolle M."/>
            <person name="Maillard J."/>
        </authorList>
    </citation>
    <scope>NUCLEOTIDE SEQUENCE [LARGE SCALE GENOMIC DNA]</scope>
    <source>
        <strain evidence="2">SL2-1</strain>
    </source>
</reference>
<protein>
    <recommendedName>
        <fullName evidence="3">Helix-turn-helix domain-containing protein</fullName>
    </recommendedName>
</protein>
<dbReference type="OrthoDB" id="5349268at2"/>
<dbReference type="EMBL" id="CP021416">
    <property type="protein sequence ID" value="ARU49764.1"/>
    <property type="molecule type" value="Genomic_DNA"/>
</dbReference>
<evidence type="ECO:0008006" key="3">
    <source>
        <dbReference type="Google" id="ProtNLM"/>
    </source>
</evidence>
<keyword evidence="2" id="KW-1185">Reference proteome</keyword>